<reference evidence="3 4" key="1">
    <citation type="submission" date="2017-06" db="EMBL/GenBank/DDBJ databases">
        <title>Yangia sp. YSBP01 complete genome sequence.</title>
        <authorList>
            <person name="Woo J.-H."/>
            <person name="Kim H.-S."/>
        </authorList>
    </citation>
    <scope>NUCLEOTIDE SEQUENCE [LARGE SCALE GENOMIC DNA]</scope>
    <source>
        <strain evidence="3 4">YSBP01</strain>
    </source>
</reference>
<feature type="region of interest" description="Disordered" evidence="1">
    <location>
        <begin position="24"/>
        <end position="56"/>
    </location>
</feature>
<dbReference type="KEGG" id="ypac:CEW88_13660"/>
<dbReference type="RefSeq" id="WP_108968050.1">
    <property type="nucleotide sequence ID" value="NZ_CP022190.1"/>
</dbReference>
<feature type="compositionally biased region" description="Polar residues" evidence="1">
    <location>
        <begin position="26"/>
        <end position="56"/>
    </location>
</feature>
<gene>
    <name evidence="3" type="ORF">CEW88_13660</name>
</gene>
<evidence type="ECO:0000313" key="4">
    <source>
        <dbReference type="Proteomes" id="UP000244915"/>
    </source>
</evidence>
<name>A0A2U8HGD0_9RHOB</name>
<dbReference type="Proteomes" id="UP000244915">
    <property type="component" value="Chromosome 2"/>
</dbReference>
<accession>A0A2U8HGD0</accession>
<organism evidence="3 4">
    <name type="scientific">Alloyangia pacifica</name>
    <dbReference type="NCBI Taxonomy" id="311180"/>
    <lineage>
        <taxon>Bacteria</taxon>
        <taxon>Pseudomonadati</taxon>
        <taxon>Pseudomonadota</taxon>
        <taxon>Alphaproteobacteria</taxon>
        <taxon>Rhodobacterales</taxon>
        <taxon>Roseobacteraceae</taxon>
        <taxon>Alloyangia</taxon>
    </lineage>
</organism>
<keyword evidence="2" id="KW-0732">Signal</keyword>
<feature type="signal peptide" evidence="2">
    <location>
        <begin position="1"/>
        <end position="25"/>
    </location>
</feature>
<dbReference type="EMBL" id="CP022190">
    <property type="protein sequence ID" value="AWI84832.1"/>
    <property type="molecule type" value="Genomic_DNA"/>
</dbReference>
<dbReference type="AlphaFoldDB" id="A0A2U8HGD0"/>
<evidence type="ECO:0000313" key="3">
    <source>
        <dbReference type="EMBL" id="AWI84832.1"/>
    </source>
</evidence>
<evidence type="ECO:0000256" key="2">
    <source>
        <dbReference type="SAM" id="SignalP"/>
    </source>
</evidence>
<feature type="chain" id="PRO_5015868472" evidence="2">
    <location>
        <begin position="26"/>
        <end position="179"/>
    </location>
</feature>
<sequence>MTLRSTTKLGLAVLTAASLSVAAHAQTTTPDPATQEQAPLQSSEMTDTTGATGSGVTDTMAVSPQTADALRADVPQSYGQVISSLHNADLSMADPETVVEASKVEILPLSGLKGQANESADALDDALKAAAPELDALRGLLSENDALTAELTDQGYAADDVIGVYAAQDHIKLLVDDRS</sequence>
<evidence type="ECO:0000256" key="1">
    <source>
        <dbReference type="SAM" id="MobiDB-lite"/>
    </source>
</evidence>
<dbReference type="OrthoDB" id="7856661at2"/>
<protein>
    <submittedName>
        <fullName evidence="3">Uncharacterized protein</fullName>
    </submittedName>
</protein>
<proteinExistence type="predicted"/>